<dbReference type="GO" id="GO:0005886">
    <property type="term" value="C:plasma membrane"/>
    <property type="evidence" value="ECO:0007669"/>
    <property type="project" value="UniProtKB-SubCell"/>
</dbReference>
<keyword evidence="2" id="KW-1003">Cell membrane</keyword>
<evidence type="ECO:0000256" key="1">
    <source>
        <dbReference type="ARBA" id="ARBA00004651"/>
    </source>
</evidence>
<dbReference type="Pfam" id="PF02687">
    <property type="entry name" value="FtsX"/>
    <property type="match status" value="1"/>
</dbReference>
<comment type="caution">
    <text evidence="9">The sequence shown here is derived from an EMBL/GenBank/DDBJ whole genome shotgun (WGS) entry which is preliminary data.</text>
</comment>
<dbReference type="EMBL" id="SMFQ01000004">
    <property type="protein sequence ID" value="TCJ85176.1"/>
    <property type="molecule type" value="Genomic_DNA"/>
</dbReference>
<dbReference type="Pfam" id="PF12704">
    <property type="entry name" value="MacB_PCD"/>
    <property type="match status" value="1"/>
</dbReference>
<gene>
    <name evidence="9" type="ORF">EV695_3142</name>
</gene>
<reference evidence="9 10" key="1">
    <citation type="submission" date="2019-03" db="EMBL/GenBank/DDBJ databases">
        <title>Genomic Encyclopedia of Type Strains, Phase IV (KMG-IV): sequencing the most valuable type-strain genomes for metagenomic binning, comparative biology and taxonomic classification.</title>
        <authorList>
            <person name="Goeker M."/>
        </authorList>
    </citation>
    <scope>NUCLEOTIDE SEQUENCE [LARGE SCALE GENOMIC DNA]</scope>
    <source>
        <strain evidence="9 10">DSM 24830</strain>
    </source>
</reference>
<evidence type="ECO:0000256" key="2">
    <source>
        <dbReference type="ARBA" id="ARBA00022475"/>
    </source>
</evidence>
<evidence type="ECO:0000256" key="3">
    <source>
        <dbReference type="ARBA" id="ARBA00022692"/>
    </source>
</evidence>
<dbReference type="PANTHER" id="PTHR43738:SF2">
    <property type="entry name" value="ABC TRANSPORTER PERMEASE"/>
    <property type="match status" value="1"/>
</dbReference>
<dbReference type="InterPro" id="IPR003838">
    <property type="entry name" value="ABC3_permease_C"/>
</dbReference>
<dbReference type="RefSeq" id="WP_131906880.1">
    <property type="nucleotide sequence ID" value="NZ_BAAAFU010000001.1"/>
</dbReference>
<dbReference type="Proteomes" id="UP000294887">
    <property type="component" value="Unassembled WGS sequence"/>
</dbReference>
<feature type="domain" description="ABC3 transporter permease C-terminal" evidence="7">
    <location>
        <begin position="291"/>
        <end position="408"/>
    </location>
</feature>
<organism evidence="9 10">
    <name type="scientific">Cocleimonas flava</name>
    <dbReference type="NCBI Taxonomy" id="634765"/>
    <lineage>
        <taxon>Bacteria</taxon>
        <taxon>Pseudomonadati</taxon>
        <taxon>Pseudomonadota</taxon>
        <taxon>Gammaproteobacteria</taxon>
        <taxon>Thiotrichales</taxon>
        <taxon>Thiotrichaceae</taxon>
        <taxon>Cocleimonas</taxon>
    </lineage>
</organism>
<evidence type="ECO:0000256" key="6">
    <source>
        <dbReference type="SAM" id="Phobius"/>
    </source>
</evidence>
<feature type="transmembrane region" description="Helical" evidence="6">
    <location>
        <begin position="288"/>
        <end position="312"/>
    </location>
</feature>
<accession>A0A4R1EU30</accession>
<comment type="subcellular location">
    <subcellularLocation>
        <location evidence="1">Cell membrane</location>
        <topology evidence="1">Multi-pass membrane protein</topology>
    </subcellularLocation>
</comment>
<evidence type="ECO:0000313" key="9">
    <source>
        <dbReference type="EMBL" id="TCJ85176.1"/>
    </source>
</evidence>
<dbReference type="OrthoDB" id="9784014at2"/>
<evidence type="ECO:0000259" key="7">
    <source>
        <dbReference type="Pfam" id="PF02687"/>
    </source>
</evidence>
<dbReference type="PANTHER" id="PTHR43738">
    <property type="entry name" value="ABC TRANSPORTER, MEMBRANE PROTEIN"/>
    <property type="match status" value="1"/>
</dbReference>
<feature type="transmembrane region" description="Helical" evidence="6">
    <location>
        <begin position="384"/>
        <end position="406"/>
    </location>
</feature>
<dbReference type="AlphaFoldDB" id="A0A4R1EU30"/>
<evidence type="ECO:0000256" key="4">
    <source>
        <dbReference type="ARBA" id="ARBA00022989"/>
    </source>
</evidence>
<evidence type="ECO:0000256" key="5">
    <source>
        <dbReference type="ARBA" id="ARBA00023136"/>
    </source>
</evidence>
<evidence type="ECO:0000259" key="8">
    <source>
        <dbReference type="Pfam" id="PF12704"/>
    </source>
</evidence>
<feature type="transmembrane region" description="Helical" evidence="6">
    <location>
        <begin position="16"/>
        <end position="35"/>
    </location>
</feature>
<feature type="transmembrane region" description="Helical" evidence="6">
    <location>
        <begin position="332"/>
        <end position="358"/>
    </location>
</feature>
<keyword evidence="10" id="KW-1185">Reference proteome</keyword>
<proteinExistence type="predicted"/>
<evidence type="ECO:0000313" key="10">
    <source>
        <dbReference type="Proteomes" id="UP000294887"/>
    </source>
</evidence>
<name>A0A4R1EU30_9GAMM</name>
<protein>
    <submittedName>
        <fullName evidence="9">Putative ABC transport system permease protein</fullName>
    </submittedName>
</protein>
<keyword evidence="3 6" id="KW-0812">Transmembrane</keyword>
<dbReference type="InterPro" id="IPR051125">
    <property type="entry name" value="ABC-4/HrtB_transporter"/>
</dbReference>
<keyword evidence="5 6" id="KW-0472">Membrane</keyword>
<sequence>MKLLKIAFKSAANRKTGLILASVSIALSIMLLLVVDTIRKQGKSSFVNTISQTDLVVGARSGPLNLLMYSVFRIGNATNNVSWKSYQEIAAFPETDWTVPLSLGDSHKGFRVLGTNQDYFKYYRFAGGKNLAFAKGKQFDDLYDAVLGSEVAKKLSYKLGDKITLAHGLTSTKFAEHGDKPFRVSGILERTGTPVDQTVHVSLQAIEAIHVDWLSGSPSPIKISAEKAREMKLNPKTITAFMLGLKNRTATFRMQRKINQYRAEPLLAILPGSTLAILWNTLGNFEKILVAIAFLVLLSGLLGMLTTLLSTLNERRREMAILRTVGAHAWHIIALFLLEAFMVVLGGCILGLIASYVVQLVAQPLLVQLYGIHIDIMFPDAEQWAIIGGALLLGLFFSLLPGLIAYRRSLQDGLVLKV</sequence>
<keyword evidence="4 6" id="KW-1133">Transmembrane helix</keyword>
<dbReference type="InterPro" id="IPR025857">
    <property type="entry name" value="MacB_PCD"/>
</dbReference>
<feature type="domain" description="MacB-like periplasmic core" evidence="8">
    <location>
        <begin position="22"/>
        <end position="208"/>
    </location>
</feature>